<dbReference type="InterPro" id="IPR043429">
    <property type="entry name" value="ArtM/GltK/GlnP/TcyL/YhdX-like"/>
</dbReference>
<keyword evidence="7 8" id="KW-0472">Membrane</keyword>
<evidence type="ECO:0000256" key="1">
    <source>
        <dbReference type="ARBA" id="ARBA00004429"/>
    </source>
</evidence>
<feature type="transmembrane region" description="Helical" evidence="8">
    <location>
        <begin position="65"/>
        <end position="86"/>
    </location>
</feature>
<dbReference type="InterPro" id="IPR035906">
    <property type="entry name" value="MetI-like_sf"/>
</dbReference>
<reference evidence="10 11" key="1">
    <citation type="submission" date="2023-08" db="EMBL/GenBank/DDBJ databases">
        <title>Oxalobacteraceae gen .nov., isolated from river sludge outside the plant.</title>
        <authorList>
            <person name="Zhao S.Y."/>
        </authorList>
    </citation>
    <scope>NUCLEOTIDE SEQUENCE [LARGE SCALE GENOMIC DNA]</scope>
    <source>
        <strain evidence="10 11">R-40</strain>
    </source>
</reference>
<dbReference type="SUPFAM" id="SSF161098">
    <property type="entry name" value="MetI-like"/>
    <property type="match status" value="1"/>
</dbReference>
<gene>
    <name evidence="10" type="ORF">Q8A64_13220</name>
</gene>
<proteinExistence type="inferred from homology"/>
<comment type="similarity">
    <text evidence="2">Belongs to the binding-protein-dependent transport system permease family. HisMQ subfamily.</text>
</comment>
<dbReference type="Proteomes" id="UP001225596">
    <property type="component" value="Unassembled WGS sequence"/>
</dbReference>
<comment type="caution">
    <text evidence="10">The sequence shown here is derived from an EMBL/GenBank/DDBJ whole genome shotgun (WGS) entry which is preliminary data.</text>
</comment>
<accession>A0ABU1BSX0</accession>
<keyword evidence="3 8" id="KW-0813">Transport</keyword>
<dbReference type="InterPro" id="IPR000515">
    <property type="entry name" value="MetI-like"/>
</dbReference>
<evidence type="ECO:0000256" key="4">
    <source>
        <dbReference type="ARBA" id="ARBA00022475"/>
    </source>
</evidence>
<dbReference type="RefSeq" id="WP_338437304.1">
    <property type="nucleotide sequence ID" value="NZ_JAUYVH010000008.1"/>
</dbReference>
<name>A0ABU1BSX0_9BURK</name>
<comment type="subcellular location">
    <subcellularLocation>
        <location evidence="1">Cell inner membrane</location>
        <topology evidence="1">Multi-pass membrane protein</topology>
    </subcellularLocation>
    <subcellularLocation>
        <location evidence="8">Cell membrane</location>
        <topology evidence="8">Multi-pass membrane protein</topology>
    </subcellularLocation>
</comment>
<keyword evidence="11" id="KW-1185">Reference proteome</keyword>
<dbReference type="NCBIfam" id="TIGR01726">
    <property type="entry name" value="HEQRo_perm_3TM"/>
    <property type="match status" value="1"/>
</dbReference>
<evidence type="ECO:0000256" key="2">
    <source>
        <dbReference type="ARBA" id="ARBA00010072"/>
    </source>
</evidence>
<dbReference type="EMBL" id="JAUYVH010000008">
    <property type="protein sequence ID" value="MDQ9171368.1"/>
    <property type="molecule type" value="Genomic_DNA"/>
</dbReference>
<dbReference type="InterPro" id="IPR010065">
    <property type="entry name" value="AA_ABC_transptr_permease_3TM"/>
</dbReference>
<organism evidence="10 11">
    <name type="scientific">Keguizhuia sedimenti</name>
    <dbReference type="NCBI Taxonomy" id="3064264"/>
    <lineage>
        <taxon>Bacteria</taxon>
        <taxon>Pseudomonadati</taxon>
        <taxon>Pseudomonadota</taxon>
        <taxon>Betaproteobacteria</taxon>
        <taxon>Burkholderiales</taxon>
        <taxon>Oxalobacteraceae</taxon>
        <taxon>Keguizhuia</taxon>
    </lineage>
</organism>
<sequence>MNYNWNWQIFWEESPDATGTYMDTLLSGLAWTLATALCAWLIALLIGIVIGTIRTLPSKWAVRAANAYIELFRNIPLLVQMFLWYFVMPELLPEAIGNWLKALPNASFVTAVISLGLFTSARVAVQVSAGIDSLSVGQKQAGTALGFRLSETYRYILLPQAMRMVVPPLTNEFLNIIKNSAVALTIGLMELTARARSMQEFSFQVFEAFTAATLIYVLVNVCVVLLMHGLEKKAAIPGADAASRPQSGSH</sequence>
<evidence type="ECO:0000256" key="8">
    <source>
        <dbReference type="RuleBase" id="RU363032"/>
    </source>
</evidence>
<evidence type="ECO:0000313" key="10">
    <source>
        <dbReference type="EMBL" id="MDQ9171368.1"/>
    </source>
</evidence>
<evidence type="ECO:0000256" key="5">
    <source>
        <dbReference type="ARBA" id="ARBA00022692"/>
    </source>
</evidence>
<keyword evidence="4" id="KW-1003">Cell membrane</keyword>
<evidence type="ECO:0000259" key="9">
    <source>
        <dbReference type="PROSITE" id="PS50928"/>
    </source>
</evidence>
<dbReference type="Pfam" id="PF00528">
    <property type="entry name" value="BPD_transp_1"/>
    <property type="match status" value="1"/>
</dbReference>
<keyword evidence="6 8" id="KW-1133">Transmembrane helix</keyword>
<feature type="transmembrane region" description="Helical" evidence="8">
    <location>
        <begin position="29"/>
        <end position="53"/>
    </location>
</feature>
<feature type="transmembrane region" description="Helical" evidence="8">
    <location>
        <begin position="205"/>
        <end position="227"/>
    </location>
</feature>
<feature type="transmembrane region" description="Helical" evidence="8">
    <location>
        <begin position="106"/>
        <end position="125"/>
    </location>
</feature>
<feature type="domain" description="ABC transmembrane type-1" evidence="9">
    <location>
        <begin position="29"/>
        <end position="227"/>
    </location>
</feature>
<dbReference type="PANTHER" id="PTHR30614">
    <property type="entry name" value="MEMBRANE COMPONENT OF AMINO ACID ABC TRANSPORTER"/>
    <property type="match status" value="1"/>
</dbReference>
<evidence type="ECO:0000256" key="3">
    <source>
        <dbReference type="ARBA" id="ARBA00022448"/>
    </source>
</evidence>
<dbReference type="PANTHER" id="PTHR30614:SF42">
    <property type="entry name" value="GLUTAMATE_ASPARTATE IMPORT PERMEASE PROTEIN GLTJ"/>
    <property type="match status" value="1"/>
</dbReference>
<dbReference type="Gene3D" id="1.10.3720.10">
    <property type="entry name" value="MetI-like"/>
    <property type="match status" value="1"/>
</dbReference>
<evidence type="ECO:0000313" key="11">
    <source>
        <dbReference type="Proteomes" id="UP001225596"/>
    </source>
</evidence>
<dbReference type="CDD" id="cd06261">
    <property type="entry name" value="TM_PBP2"/>
    <property type="match status" value="1"/>
</dbReference>
<dbReference type="PROSITE" id="PS50928">
    <property type="entry name" value="ABC_TM1"/>
    <property type="match status" value="1"/>
</dbReference>
<evidence type="ECO:0000256" key="6">
    <source>
        <dbReference type="ARBA" id="ARBA00022989"/>
    </source>
</evidence>
<protein>
    <submittedName>
        <fullName evidence="10">Amino acid ABC transporter permease</fullName>
    </submittedName>
</protein>
<keyword evidence="5 8" id="KW-0812">Transmembrane</keyword>
<evidence type="ECO:0000256" key="7">
    <source>
        <dbReference type="ARBA" id="ARBA00023136"/>
    </source>
</evidence>